<sequence length="139" mass="14740">MDGMLSPGIGKEAGLNPDIRRIIAVEAHRRRAGRCPVLVHSLDTGESFVIEPLPDGFRDATTGLTVRESTTGIALDGAAAVDLRLNGDIAFEGQDHASGERFTGHAGGGASVTFHDSRRVHFFQYAISYRPDGAIAQPG</sequence>
<evidence type="ECO:0000313" key="2">
    <source>
        <dbReference type="Proteomes" id="UP000677537"/>
    </source>
</evidence>
<organism evidence="1 2">
    <name type="scientific">Roseomonas indoligenes</name>
    <dbReference type="NCBI Taxonomy" id="2820811"/>
    <lineage>
        <taxon>Bacteria</taxon>
        <taxon>Pseudomonadati</taxon>
        <taxon>Pseudomonadota</taxon>
        <taxon>Alphaproteobacteria</taxon>
        <taxon>Acetobacterales</taxon>
        <taxon>Roseomonadaceae</taxon>
        <taxon>Roseomonas</taxon>
    </lineage>
</organism>
<reference evidence="1" key="1">
    <citation type="submission" date="2021-03" db="EMBL/GenBank/DDBJ databases">
        <authorList>
            <person name="So Y."/>
        </authorList>
    </citation>
    <scope>NUCLEOTIDE SEQUENCE</scope>
    <source>
        <strain evidence="1">SG15</strain>
    </source>
</reference>
<proteinExistence type="predicted"/>
<keyword evidence="2" id="KW-1185">Reference proteome</keyword>
<dbReference type="AlphaFoldDB" id="A0A940S8V1"/>
<name>A0A940S8V1_9PROT</name>
<dbReference type="RefSeq" id="WP_209375329.1">
    <property type="nucleotide sequence ID" value="NZ_JAGIZA010000011.1"/>
</dbReference>
<protein>
    <submittedName>
        <fullName evidence="1">Uncharacterized protein</fullName>
    </submittedName>
</protein>
<evidence type="ECO:0000313" key="1">
    <source>
        <dbReference type="EMBL" id="MBP0494578.1"/>
    </source>
</evidence>
<accession>A0A940S8V1</accession>
<gene>
    <name evidence="1" type="ORF">J5Y10_17475</name>
</gene>
<comment type="caution">
    <text evidence="1">The sequence shown here is derived from an EMBL/GenBank/DDBJ whole genome shotgun (WGS) entry which is preliminary data.</text>
</comment>
<dbReference type="EMBL" id="JAGIZA010000011">
    <property type="protein sequence ID" value="MBP0494578.1"/>
    <property type="molecule type" value="Genomic_DNA"/>
</dbReference>
<dbReference type="Proteomes" id="UP000677537">
    <property type="component" value="Unassembled WGS sequence"/>
</dbReference>